<feature type="transmembrane region" description="Helical" evidence="1">
    <location>
        <begin position="123"/>
        <end position="148"/>
    </location>
</feature>
<organism evidence="2 3">
    <name type="scientific">Erwinia mallotivora</name>
    <dbReference type="NCBI Taxonomy" id="69222"/>
    <lineage>
        <taxon>Bacteria</taxon>
        <taxon>Pseudomonadati</taxon>
        <taxon>Pseudomonadota</taxon>
        <taxon>Gammaproteobacteria</taxon>
        <taxon>Enterobacterales</taxon>
        <taxon>Erwiniaceae</taxon>
        <taxon>Erwinia</taxon>
    </lineage>
</organism>
<dbReference type="OrthoDB" id="6120492at2"/>
<proteinExistence type="predicted"/>
<accession>A0A014NQA9</accession>
<dbReference type="STRING" id="69222.BG55_07880"/>
<evidence type="ECO:0000313" key="2">
    <source>
        <dbReference type="EMBL" id="EXU76025.1"/>
    </source>
</evidence>
<evidence type="ECO:0000256" key="1">
    <source>
        <dbReference type="SAM" id="Phobius"/>
    </source>
</evidence>
<keyword evidence="1" id="KW-0472">Membrane</keyword>
<dbReference type="RefSeq" id="WP_034936046.1">
    <property type="nucleotide sequence ID" value="NZ_JFHN01000040.1"/>
</dbReference>
<dbReference type="InterPro" id="IPR046188">
    <property type="entry name" value="DUF6216"/>
</dbReference>
<dbReference type="AlphaFoldDB" id="A0A014NQA9"/>
<sequence>MESLIQTVIKFDTLISTLIAIGIILSMVYVFYSRSGSTYSLYYRLWSLLVGEKNFHDVHLESYMQERKDLDKFNAIFNTDIKKKNDLDDFYKWLVRYDIDIKKISESKGNFDFHNMKMRKPHWMLIIMAAIFSVLMFIFGVAIAAISITDKAILQFHDGEPWVLINHNMAKPMFNKYIITPKDCLKENYNANKIMEKTKFYLSTVETICHSFNSNTDKEIIDKFVASQKKVSWLTFVILYVSFRFFIFSTRGVCARDCRTYIKKQLIIKRRSVND</sequence>
<comment type="caution">
    <text evidence="2">The sequence shown here is derived from an EMBL/GenBank/DDBJ whole genome shotgun (WGS) entry which is preliminary data.</text>
</comment>
<name>A0A014NQA9_9GAMM</name>
<keyword evidence="1" id="KW-0812">Transmembrane</keyword>
<dbReference type="Proteomes" id="UP000019918">
    <property type="component" value="Unassembled WGS sequence"/>
</dbReference>
<keyword evidence="3" id="KW-1185">Reference proteome</keyword>
<gene>
    <name evidence="2" type="ORF">BG55_07880</name>
</gene>
<reference evidence="2 3" key="1">
    <citation type="submission" date="2014-02" db="EMBL/GenBank/DDBJ databases">
        <title>Draft genome of Erwinia mallotivora strain BT-MARDI, a papaya dieback pathogen.</title>
        <authorList>
            <person name="Redzuan R."/>
            <person name="Abu Bakar N."/>
            <person name="Badrun R."/>
            <person name="Mohd Raih M.F."/>
            <person name="Rozano L."/>
            <person name="Mat Amin N."/>
        </authorList>
    </citation>
    <scope>NUCLEOTIDE SEQUENCE [LARGE SCALE GENOMIC DNA]</scope>
    <source>
        <strain evidence="2 3">BT-MARDI</strain>
    </source>
</reference>
<dbReference type="EMBL" id="JFHN01000040">
    <property type="protein sequence ID" value="EXU76025.1"/>
    <property type="molecule type" value="Genomic_DNA"/>
</dbReference>
<keyword evidence="1" id="KW-1133">Transmembrane helix</keyword>
<dbReference type="PATRIC" id="fig|69222.5.peg.1621"/>
<evidence type="ECO:0000313" key="3">
    <source>
        <dbReference type="Proteomes" id="UP000019918"/>
    </source>
</evidence>
<feature type="transmembrane region" description="Helical" evidence="1">
    <location>
        <begin position="233"/>
        <end position="254"/>
    </location>
</feature>
<dbReference type="Pfam" id="PF19723">
    <property type="entry name" value="DUF6216"/>
    <property type="match status" value="1"/>
</dbReference>
<protein>
    <submittedName>
        <fullName evidence="2">Uncharacterized protein</fullName>
    </submittedName>
</protein>
<feature type="transmembrane region" description="Helical" evidence="1">
    <location>
        <begin position="13"/>
        <end position="32"/>
    </location>
</feature>